<feature type="compositionally biased region" description="Polar residues" evidence="1">
    <location>
        <begin position="7"/>
        <end position="16"/>
    </location>
</feature>
<organism evidence="2 3">
    <name type="scientific">Scleroderma citrinum Foug A</name>
    <dbReference type="NCBI Taxonomy" id="1036808"/>
    <lineage>
        <taxon>Eukaryota</taxon>
        <taxon>Fungi</taxon>
        <taxon>Dikarya</taxon>
        <taxon>Basidiomycota</taxon>
        <taxon>Agaricomycotina</taxon>
        <taxon>Agaricomycetes</taxon>
        <taxon>Agaricomycetidae</taxon>
        <taxon>Boletales</taxon>
        <taxon>Sclerodermatineae</taxon>
        <taxon>Sclerodermataceae</taxon>
        <taxon>Scleroderma</taxon>
    </lineage>
</organism>
<dbReference type="AlphaFoldDB" id="A0A0C2ZQZ2"/>
<sequence>MYGKVTLEQNPGTLPTKQPDEHKLRILKRITSTGGSRQGQKRHAELFSAPMGL</sequence>
<gene>
    <name evidence="2" type="ORF">SCLCIDRAFT_1221419</name>
</gene>
<evidence type="ECO:0000256" key="1">
    <source>
        <dbReference type="SAM" id="MobiDB-lite"/>
    </source>
</evidence>
<feature type="region of interest" description="Disordered" evidence="1">
    <location>
        <begin position="1"/>
        <end position="21"/>
    </location>
</feature>
<reference evidence="3" key="2">
    <citation type="submission" date="2015-01" db="EMBL/GenBank/DDBJ databases">
        <title>Evolutionary Origins and Diversification of the Mycorrhizal Mutualists.</title>
        <authorList>
            <consortium name="DOE Joint Genome Institute"/>
            <consortium name="Mycorrhizal Genomics Consortium"/>
            <person name="Kohler A."/>
            <person name="Kuo A."/>
            <person name="Nagy L.G."/>
            <person name="Floudas D."/>
            <person name="Copeland A."/>
            <person name="Barry K.W."/>
            <person name="Cichocki N."/>
            <person name="Veneault-Fourrey C."/>
            <person name="LaButti K."/>
            <person name="Lindquist E.A."/>
            <person name="Lipzen A."/>
            <person name="Lundell T."/>
            <person name="Morin E."/>
            <person name="Murat C."/>
            <person name="Riley R."/>
            <person name="Ohm R."/>
            <person name="Sun H."/>
            <person name="Tunlid A."/>
            <person name="Henrissat B."/>
            <person name="Grigoriev I.V."/>
            <person name="Hibbett D.S."/>
            <person name="Martin F."/>
        </authorList>
    </citation>
    <scope>NUCLEOTIDE SEQUENCE [LARGE SCALE GENOMIC DNA]</scope>
    <source>
        <strain evidence="3">Foug A</strain>
    </source>
</reference>
<evidence type="ECO:0000313" key="3">
    <source>
        <dbReference type="Proteomes" id="UP000053989"/>
    </source>
</evidence>
<evidence type="ECO:0000313" key="2">
    <source>
        <dbReference type="EMBL" id="KIM55022.1"/>
    </source>
</evidence>
<dbReference type="EMBL" id="KN822142">
    <property type="protein sequence ID" value="KIM55022.1"/>
    <property type="molecule type" value="Genomic_DNA"/>
</dbReference>
<dbReference type="HOGENOM" id="CLU_3070015_0_0_1"/>
<dbReference type="Proteomes" id="UP000053989">
    <property type="component" value="Unassembled WGS sequence"/>
</dbReference>
<protein>
    <submittedName>
        <fullName evidence="2">Uncharacterized protein</fullName>
    </submittedName>
</protein>
<dbReference type="InParanoid" id="A0A0C2ZQZ2"/>
<reference evidence="2 3" key="1">
    <citation type="submission" date="2014-04" db="EMBL/GenBank/DDBJ databases">
        <authorList>
            <consortium name="DOE Joint Genome Institute"/>
            <person name="Kuo A."/>
            <person name="Kohler A."/>
            <person name="Nagy L.G."/>
            <person name="Floudas D."/>
            <person name="Copeland A."/>
            <person name="Barry K.W."/>
            <person name="Cichocki N."/>
            <person name="Veneault-Fourrey C."/>
            <person name="LaButti K."/>
            <person name="Lindquist E.A."/>
            <person name="Lipzen A."/>
            <person name="Lundell T."/>
            <person name="Morin E."/>
            <person name="Murat C."/>
            <person name="Sun H."/>
            <person name="Tunlid A."/>
            <person name="Henrissat B."/>
            <person name="Grigoriev I.V."/>
            <person name="Hibbett D.S."/>
            <person name="Martin F."/>
            <person name="Nordberg H.P."/>
            <person name="Cantor M.N."/>
            <person name="Hua S.X."/>
        </authorList>
    </citation>
    <scope>NUCLEOTIDE SEQUENCE [LARGE SCALE GENOMIC DNA]</scope>
    <source>
        <strain evidence="2 3">Foug A</strain>
    </source>
</reference>
<accession>A0A0C2ZQZ2</accession>
<name>A0A0C2ZQZ2_9AGAM</name>
<keyword evidence="3" id="KW-1185">Reference proteome</keyword>
<proteinExistence type="predicted"/>